<dbReference type="RefSeq" id="WP_153665458.1">
    <property type="nucleotide sequence ID" value="NZ_JAAIKR010000013.1"/>
</dbReference>
<keyword evidence="5 8" id="KW-0812">Transmembrane</keyword>
<feature type="transmembrane region" description="Helical" evidence="8">
    <location>
        <begin position="300"/>
        <end position="325"/>
    </location>
</feature>
<dbReference type="EMBL" id="JAAIKR010000013">
    <property type="protein sequence ID" value="MBR9728877.1"/>
    <property type="molecule type" value="Genomic_DNA"/>
</dbReference>
<feature type="transmembrane region" description="Helical" evidence="8">
    <location>
        <begin position="75"/>
        <end position="93"/>
    </location>
</feature>
<keyword evidence="11" id="KW-1185">Reference proteome</keyword>
<dbReference type="NCBIfam" id="TIGR00710">
    <property type="entry name" value="efflux_Bcr_CflA"/>
    <property type="match status" value="1"/>
</dbReference>
<dbReference type="InterPro" id="IPR020846">
    <property type="entry name" value="MFS_dom"/>
</dbReference>
<comment type="caution">
    <text evidence="8">Lacks conserved residue(s) required for the propagation of feature annotation.</text>
</comment>
<feature type="transmembrane region" description="Helical" evidence="8">
    <location>
        <begin position="133"/>
        <end position="155"/>
    </location>
</feature>
<feature type="transmembrane region" description="Helical" evidence="8">
    <location>
        <begin position="362"/>
        <end position="381"/>
    </location>
</feature>
<evidence type="ECO:0000313" key="11">
    <source>
        <dbReference type="Proteomes" id="UP000811844"/>
    </source>
</evidence>
<sequence>MQQSISKSLIFLLAAVFAMTPYAIDCYLPAIPSIAADFNVNTAMISVTVSMYIFGMAVGQLIGGPLSDKYGRQPVMFAGLVMFGVCSLMLAIADSLSYFWFLRCLQSIGGGIAVVGVPATIRDNSEGKEAAKLFSLVMLIMMIAPSIAPAMGTLIMTTTSWHWIFISSAMFAIFVAIMSFFIMPKPKANINSIPSGGFMSVLKYKPARGYLIAVAFSYAVLITFITNAPFAYLVKFGISEALFSALFIGNVIGVVTVNRINAYFLNRYEAARMLVVFLCLQLFGGGILFASLFFMPDNLWFAAAGFITCMAATGGTMSNASACFLKFFAKNAGTASALMGATQFSVGALISGLTALFLHDSLWPMILVMFSCAAFALLSTMKTNHYHQSQQLVD</sequence>
<evidence type="ECO:0000256" key="6">
    <source>
        <dbReference type="ARBA" id="ARBA00022989"/>
    </source>
</evidence>
<evidence type="ECO:0000256" key="3">
    <source>
        <dbReference type="ARBA" id="ARBA00022448"/>
    </source>
</evidence>
<feature type="transmembrane region" description="Helical" evidence="8">
    <location>
        <begin position="99"/>
        <end position="121"/>
    </location>
</feature>
<keyword evidence="3 8" id="KW-0813">Transport</keyword>
<feature type="transmembrane region" description="Helical" evidence="8">
    <location>
        <begin position="42"/>
        <end position="63"/>
    </location>
</feature>
<keyword evidence="8" id="KW-0997">Cell inner membrane</keyword>
<feature type="domain" description="Major facilitator superfamily (MFS) profile" evidence="9">
    <location>
        <begin position="9"/>
        <end position="391"/>
    </location>
</feature>
<comment type="caution">
    <text evidence="10">The sequence shown here is derived from an EMBL/GenBank/DDBJ whole genome shotgun (WGS) entry which is preliminary data.</text>
</comment>
<evidence type="ECO:0000256" key="8">
    <source>
        <dbReference type="RuleBase" id="RU365088"/>
    </source>
</evidence>
<reference evidence="10 11" key="1">
    <citation type="submission" date="2020-02" db="EMBL/GenBank/DDBJ databases">
        <title>Shewanella WXL01 sp. nov., a marine bacterium isolated from green algae in Luhuitou Fringing Reef (Northern South China Sea).</title>
        <authorList>
            <person name="Wang X."/>
        </authorList>
    </citation>
    <scope>NUCLEOTIDE SEQUENCE [LARGE SCALE GENOMIC DNA]</scope>
    <source>
        <strain evidence="10 11">MCCC 1A01895</strain>
    </source>
</reference>
<evidence type="ECO:0000256" key="4">
    <source>
        <dbReference type="ARBA" id="ARBA00022475"/>
    </source>
</evidence>
<dbReference type="PROSITE" id="PS50850">
    <property type="entry name" value="MFS"/>
    <property type="match status" value="1"/>
</dbReference>
<gene>
    <name evidence="10" type="ORF">G3R48_12910</name>
</gene>
<dbReference type="InterPro" id="IPR004812">
    <property type="entry name" value="Efflux_drug-R_Bcr/CmlA"/>
</dbReference>
<evidence type="ECO:0000256" key="1">
    <source>
        <dbReference type="ARBA" id="ARBA00004651"/>
    </source>
</evidence>
<feature type="transmembrane region" description="Helical" evidence="8">
    <location>
        <begin position="209"/>
        <end position="230"/>
    </location>
</feature>
<comment type="similarity">
    <text evidence="2 8">Belongs to the major facilitator superfamily. Bcr/CmlA family.</text>
</comment>
<keyword evidence="4" id="KW-1003">Cell membrane</keyword>
<name>A0ABS5I4C4_9GAMM</name>
<dbReference type="PANTHER" id="PTHR23502">
    <property type="entry name" value="MAJOR FACILITATOR SUPERFAMILY"/>
    <property type="match status" value="1"/>
</dbReference>
<dbReference type="SUPFAM" id="SSF103473">
    <property type="entry name" value="MFS general substrate transporter"/>
    <property type="match status" value="1"/>
</dbReference>
<evidence type="ECO:0000313" key="10">
    <source>
        <dbReference type="EMBL" id="MBR9728877.1"/>
    </source>
</evidence>
<organism evidence="10 11">
    <name type="scientific">Shewanella intestini</name>
    <dbReference type="NCBI Taxonomy" id="2017544"/>
    <lineage>
        <taxon>Bacteria</taxon>
        <taxon>Pseudomonadati</taxon>
        <taxon>Pseudomonadota</taxon>
        <taxon>Gammaproteobacteria</taxon>
        <taxon>Alteromonadales</taxon>
        <taxon>Shewanellaceae</taxon>
        <taxon>Shewanella</taxon>
    </lineage>
</organism>
<dbReference type="Proteomes" id="UP000811844">
    <property type="component" value="Unassembled WGS sequence"/>
</dbReference>
<evidence type="ECO:0000256" key="2">
    <source>
        <dbReference type="ARBA" id="ARBA00006236"/>
    </source>
</evidence>
<keyword evidence="6 8" id="KW-1133">Transmembrane helix</keyword>
<feature type="transmembrane region" description="Helical" evidence="8">
    <location>
        <begin position="273"/>
        <end position="294"/>
    </location>
</feature>
<dbReference type="InterPro" id="IPR011701">
    <property type="entry name" value="MFS"/>
</dbReference>
<feature type="transmembrane region" description="Helical" evidence="8">
    <location>
        <begin position="337"/>
        <end position="356"/>
    </location>
</feature>
<dbReference type="PANTHER" id="PTHR23502:SF132">
    <property type="entry name" value="POLYAMINE TRANSPORTER 2-RELATED"/>
    <property type="match status" value="1"/>
</dbReference>
<dbReference type="InterPro" id="IPR036259">
    <property type="entry name" value="MFS_trans_sf"/>
</dbReference>
<dbReference type="Pfam" id="PF07690">
    <property type="entry name" value="MFS_1"/>
    <property type="match status" value="1"/>
</dbReference>
<proteinExistence type="inferred from homology"/>
<comment type="subcellular location">
    <subcellularLocation>
        <location evidence="8">Cell inner membrane</location>
        <topology evidence="8">Multi-pass membrane protein</topology>
    </subcellularLocation>
    <subcellularLocation>
        <location evidence="1">Cell membrane</location>
        <topology evidence="1">Multi-pass membrane protein</topology>
    </subcellularLocation>
</comment>
<accession>A0ABS5I4C4</accession>
<protein>
    <recommendedName>
        <fullName evidence="8">Bcr/CflA family efflux transporter</fullName>
    </recommendedName>
</protein>
<dbReference type="CDD" id="cd17320">
    <property type="entry name" value="MFS_MdfA_MDR_like"/>
    <property type="match status" value="1"/>
</dbReference>
<keyword evidence="7 8" id="KW-0472">Membrane</keyword>
<evidence type="ECO:0000259" key="9">
    <source>
        <dbReference type="PROSITE" id="PS50850"/>
    </source>
</evidence>
<feature type="transmembrane region" description="Helical" evidence="8">
    <location>
        <begin position="161"/>
        <end position="183"/>
    </location>
</feature>
<dbReference type="Gene3D" id="1.20.1720.10">
    <property type="entry name" value="Multidrug resistance protein D"/>
    <property type="match status" value="1"/>
</dbReference>
<feature type="transmembrane region" description="Helical" evidence="8">
    <location>
        <begin position="242"/>
        <end position="261"/>
    </location>
</feature>
<evidence type="ECO:0000256" key="5">
    <source>
        <dbReference type="ARBA" id="ARBA00022692"/>
    </source>
</evidence>
<evidence type="ECO:0000256" key="7">
    <source>
        <dbReference type="ARBA" id="ARBA00023136"/>
    </source>
</evidence>